<keyword evidence="2 5" id="KW-0808">Transferase</keyword>
<dbReference type="GO" id="GO:0016829">
    <property type="term" value="F:lyase activity"/>
    <property type="evidence" value="ECO:0007669"/>
    <property type="project" value="UniProtKB-KW"/>
</dbReference>
<proteinExistence type="predicted"/>
<dbReference type="GO" id="GO:0051191">
    <property type="term" value="P:prosthetic group biosynthetic process"/>
    <property type="evidence" value="ECO:0007669"/>
    <property type="project" value="InterPro"/>
</dbReference>
<keyword evidence="3 5" id="KW-0548">Nucleotidyltransferase</keyword>
<accession>A0A212KIK0</accession>
<reference evidence="5" key="1">
    <citation type="submission" date="2016-04" db="EMBL/GenBank/DDBJ databases">
        <authorList>
            <person name="Evans L.H."/>
            <person name="Alamgir A."/>
            <person name="Owens N."/>
            <person name="Weber N.D."/>
            <person name="Virtaneva K."/>
            <person name="Barbian K."/>
            <person name="Babar A."/>
            <person name="Rosenke K."/>
        </authorList>
    </citation>
    <scope>NUCLEOTIDE SEQUENCE</scope>
    <source>
        <strain evidence="5">86</strain>
    </source>
</reference>
<evidence type="ECO:0000256" key="4">
    <source>
        <dbReference type="ARBA" id="ARBA00048574"/>
    </source>
</evidence>
<dbReference type="AlphaFoldDB" id="A0A212KIK0"/>
<dbReference type="NCBIfam" id="TIGR03124">
    <property type="entry name" value="citrate_citX"/>
    <property type="match status" value="1"/>
</dbReference>
<comment type="catalytic activity">
    <reaction evidence="4">
        <text>apo-[citrate lyase ACP] + 2'-(5''-triphospho-alpha-D-ribosyl)-3'-dephospho-CoA = holo-[citrate lyase ACP] + diphosphate</text>
        <dbReference type="Rhea" id="RHEA:16333"/>
        <dbReference type="Rhea" id="RHEA-COMP:10157"/>
        <dbReference type="Rhea" id="RHEA-COMP:10158"/>
        <dbReference type="ChEBI" id="CHEBI:29999"/>
        <dbReference type="ChEBI" id="CHEBI:33019"/>
        <dbReference type="ChEBI" id="CHEBI:61378"/>
        <dbReference type="ChEBI" id="CHEBI:82683"/>
        <dbReference type="EC" id="2.7.7.61"/>
    </reaction>
</comment>
<dbReference type="GO" id="GO:0050519">
    <property type="term" value="F:holo-citrate lyase synthase activity"/>
    <property type="evidence" value="ECO:0007669"/>
    <property type="project" value="UniProtKB-EC"/>
</dbReference>
<evidence type="ECO:0000256" key="3">
    <source>
        <dbReference type="ARBA" id="ARBA00022695"/>
    </source>
</evidence>
<gene>
    <name evidence="5" type="primary">citX</name>
    <name evidence="5" type="ORF">KL86APRO_20208</name>
</gene>
<dbReference type="InterPro" id="IPR005551">
    <property type="entry name" value="CitX"/>
</dbReference>
<organism evidence="5">
    <name type="scientific">uncultured Alphaproteobacteria bacterium</name>
    <dbReference type="NCBI Taxonomy" id="91750"/>
    <lineage>
        <taxon>Bacteria</taxon>
        <taxon>Pseudomonadati</taxon>
        <taxon>Pseudomonadota</taxon>
        <taxon>Alphaproteobacteria</taxon>
        <taxon>environmental samples</taxon>
    </lineage>
</organism>
<evidence type="ECO:0000313" key="5">
    <source>
        <dbReference type="EMBL" id="SBW11487.1"/>
    </source>
</evidence>
<keyword evidence="5" id="KW-0456">Lyase</keyword>
<name>A0A212KIK0_9PROT</name>
<dbReference type="EC" id="2.7.7.61" evidence="1"/>
<protein>
    <recommendedName>
        <fullName evidence="1">citrate lyase holo-[acyl-carrier protein] synthase</fullName>
        <ecNumber evidence="1">2.7.7.61</ecNumber>
    </recommendedName>
</protein>
<dbReference type="Pfam" id="PF03802">
    <property type="entry name" value="CitX"/>
    <property type="match status" value="1"/>
</dbReference>
<evidence type="ECO:0000256" key="1">
    <source>
        <dbReference type="ARBA" id="ARBA00012524"/>
    </source>
</evidence>
<evidence type="ECO:0000256" key="2">
    <source>
        <dbReference type="ARBA" id="ARBA00022679"/>
    </source>
</evidence>
<sequence>MDGTPVPLDVLLAARERRVALRDAALAARPEAAAVSATPVMPGPVKDCALARLLQAAALAELAAVLDARGWAWSLARAETGPAGPEALVLVETGAADLKRAAADLEDHHPLGRLWDLDVVAAAGTVARRDLGLPPRACLLCAEPAHACARSRAHAVSDLLAAMHAKALAWILGDRDWRIPPEAR</sequence>
<dbReference type="EMBL" id="FLUO01000002">
    <property type="protein sequence ID" value="SBW11487.1"/>
    <property type="molecule type" value="Genomic_DNA"/>
</dbReference>